<protein>
    <recommendedName>
        <fullName evidence="3">BIG2 domain-containing protein</fullName>
    </recommendedName>
</protein>
<dbReference type="RefSeq" id="WP_154779972.1">
    <property type="nucleotide sequence ID" value="NZ_WMBC01000003.1"/>
</dbReference>
<sequence>MKQRRKILLALLLSASVAATPIASAVPAFAENPDFTASAEFTDTPEEETSAETEASASEDFDSATTDTDVFSAGEVEYTAEENVSDQADAESRTHSINVTVGGKTTGIYAFKNVVVTQQDDGTYLVRMQSTSDVRDYIAFADDNEETSREAVYNHEVDWYQATTITKDDGTKELWYTVPVKSLTDTLYVAYSSEKNLTDPWKKPPKQWDRKIYALQFDTTSMADTTEPDAVASDIHVVPATVIKAQLTPTNNTGMFKVTSALYRKDETGTTLTITLSGKGYHYLYKGTYEEAVANGNNQENWIKGEEVNGVWTFTIPVSDGETYLPLVAISNKYLTKFENGESTLERAFYPRQAVIDTEAKTLVTGDYDYTRELTVSNSVKMFRLNAATLETIGGPNSNGYEEVLHLTMGSTSFDKVFIGSAEDAAKADTTTPITDTKADLVVREGSGDGDGFKSDNLEKDVVISFHSVRNDSWYERIFNISKTNSTLTVTPVSVPATEITLDTDSQTLDAGTTFKLTATVTPADTTDAVTWSSSDETVATVSEDGTVTGIKEGTAVITATAGNVKAECTVTVKVPATEITLNTVKKNLKPGKSFTLKATVAPSDTTDAVEWSSSNAKVAKVSENGTVTAVKEGTAVITAKAGNVEATCTVTVKKAVVKVTKVAVSATPSRNVAAGKKVQLKATVTPSKATNKAVTWKSSNTKYATVDSKGLVTFKKNAGGKTVTITATAKDGSKKYGKVTLTCMKGSVKSIKLSGTTTIKAGKSTTLKAKVSTQNGKANTKLTWTSSNTKIATVNSKGKVTAVKGKKGTVKITAKATDGSKKTATITIKVK</sequence>
<dbReference type="InterPro" id="IPR006311">
    <property type="entry name" value="TAT_signal"/>
</dbReference>
<dbReference type="SUPFAM" id="SSF49373">
    <property type="entry name" value="Invasin/intimin cell-adhesion fragments"/>
    <property type="match status" value="4"/>
</dbReference>
<feature type="compositionally biased region" description="Acidic residues" evidence="1">
    <location>
        <begin position="43"/>
        <end position="62"/>
    </location>
</feature>
<evidence type="ECO:0000259" key="3">
    <source>
        <dbReference type="SMART" id="SM00635"/>
    </source>
</evidence>
<gene>
    <name evidence="4" type="ORF">GKZ57_05485</name>
</gene>
<dbReference type="PANTHER" id="PTHR23019:SF0">
    <property type="entry name" value="NUCLEAR PORE MEMBRANE GLYCOPROTEIN 210"/>
    <property type="match status" value="1"/>
</dbReference>
<evidence type="ECO:0000256" key="2">
    <source>
        <dbReference type="SAM" id="SignalP"/>
    </source>
</evidence>
<dbReference type="SMART" id="SM00635">
    <property type="entry name" value="BID_2"/>
    <property type="match status" value="4"/>
</dbReference>
<dbReference type="PANTHER" id="PTHR23019">
    <property type="entry name" value="NUCLEAR PORE MEMBRANE GLYCOPROTEIN GP210-RELATED"/>
    <property type="match status" value="1"/>
</dbReference>
<evidence type="ECO:0000256" key="1">
    <source>
        <dbReference type="SAM" id="MobiDB-lite"/>
    </source>
</evidence>
<comment type="caution">
    <text evidence="4">The sequence shown here is derived from an EMBL/GenBank/DDBJ whole genome shotgun (WGS) entry which is preliminary data.</text>
</comment>
<dbReference type="InterPro" id="IPR008964">
    <property type="entry name" value="Invasin/intimin_cell_adhesion"/>
</dbReference>
<dbReference type="Gene3D" id="2.60.40.1080">
    <property type="match status" value="4"/>
</dbReference>
<name>A0A844GHP4_9FIRM</name>
<evidence type="ECO:0000313" key="4">
    <source>
        <dbReference type="EMBL" id="MTD60729.1"/>
    </source>
</evidence>
<evidence type="ECO:0000313" key="5">
    <source>
        <dbReference type="Proteomes" id="UP000437824"/>
    </source>
</evidence>
<dbReference type="Pfam" id="PF02368">
    <property type="entry name" value="Big_2"/>
    <property type="match status" value="4"/>
</dbReference>
<feature type="region of interest" description="Disordered" evidence="1">
    <location>
        <begin position="34"/>
        <end position="65"/>
    </location>
</feature>
<feature type="chain" id="PRO_5032383698" description="BIG2 domain-containing protein" evidence="2">
    <location>
        <begin position="31"/>
        <end position="832"/>
    </location>
</feature>
<feature type="signal peptide" evidence="2">
    <location>
        <begin position="1"/>
        <end position="30"/>
    </location>
</feature>
<accession>A0A844GHP4</accession>
<feature type="domain" description="BIG2" evidence="3">
    <location>
        <begin position="496"/>
        <end position="572"/>
    </location>
</feature>
<dbReference type="InterPro" id="IPR003343">
    <property type="entry name" value="Big_2"/>
</dbReference>
<feature type="domain" description="BIG2" evidence="3">
    <location>
        <begin position="576"/>
        <end position="652"/>
    </location>
</feature>
<dbReference type="InterPro" id="IPR045197">
    <property type="entry name" value="NUP210-like"/>
</dbReference>
<dbReference type="AlphaFoldDB" id="A0A844GHP4"/>
<feature type="domain" description="BIG2" evidence="3">
    <location>
        <begin position="748"/>
        <end position="827"/>
    </location>
</feature>
<reference evidence="4 5" key="1">
    <citation type="submission" date="2019-11" db="EMBL/GenBank/DDBJ databases">
        <title>Draft genome sequence of Blautia luti DSM 14534T, isolated from human stool.</title>
        <authorList>
            <person name="Ortiz R."/>
            <person name="Melis-Arcos F."/>
            <person name="Covarrubias P."/>
            <person name="Cardenas J.P."/>
            <person name="Perez-Donoso J."/>
            <person name="Almonacid D."/>
        </authorList>
    </citation>
    <scope>NUCLEOTIDE SEQUENCE [LARGE SCALE GENOMIC DNA]</scope>
    <source>
        <strain evidence="4 5">DSM 14534</strain>
    </source>
</reference>
<proteinExistence type="predicted"/>
<dbReference type="Proteomes" id="UP000437824">
    <property type="component" value="Unassembled WGS sequence"/>
</dbReference>
<feature type="domain" description="BIG2" evidence="3">
    <location>
        <begin position="659"/>
        <end position="740"/>
    </location>
</feature>
<dbReference type="EMBL" id="WMBC01000003">
    <property type="protein sequence ID" value="MTD60729.1"/>
    <property type="molecule type" value="Genomic_DNA"/>
</dbReference>
<dbReference type="PROSITE" id="PS51318">
    <property type="entry name" value="TAT"/>
    <property type="match status" value="1"/>
</dbReference>
<organism evidence="4 5">
    <name type="scientific">Blautia luti DSM 14534 = JCM 17040</name>
    <dbReference type="NCBI Taxonomy" id="649762"/>
    <lineage>
        <taxon>Bacteria</taxon>
        <taxon>Bacillati</taxon>
        <taxon>Bacillota</taxon>
        <taxon>Clostridia</taxon>
        <taxon>Lachnospirales</taxon>
        <taxon>Lachnospiraceae</taxon>
        <taxon>Blautia</taxon>
    </lineage>
</organism>
<keyword evidence="2" id="KW-0732">Signal</keyword>